<comment type="caution">
    <text evidence="4">The sequence shown here is derived from an EMBL/GenBank/DDBJ whole genome shotgun (WGS) entry which is preliminary data.</text>
</comment>
<evidence type="ECO:0000259" key="3">
    <source>
        <dbReference type="PROSITE" id="PS50110"/>
    </source>
</evidence>
<proteinExistence type="predicted"/>
<reference evidence="4" key="1">
    <citation type="journal article" date="2014" name="Int. J. Syst. Evol. Microbiol.">
        <title>Complete genome sequence of Corynebacterium casei LMG S-19264T (=DSM 44701T), isolated from a smear-ripened cheese.</title>
        <authorList>
            <consortium name="US DOE Joint Genome Institute (JGI-PGF)"/>
            <person name="Walter F."/>
            <person name="Albersmeier A."/>
            <person name="Kalinowski J."/>
            <person name="Ruckert C."/>
        </authorList>
    </citation>
    <scope>NUCLEOTIDE SEQUENCE</scope>
    <source>
        <strain evidence="4">CGMCC 1.3617</strain>
    </source>
</reference>
<dbReference type="InterPro" id="IPR050595">
    <property type="entry name" value="Bact_response_regulator"/>
</dbReference>
<dbReference type="AlphaFoldDB" id="A0A917KLP1"/>
<reference evidence="4" key="2">
    <citation type="submission" date="2020-09" db="EMBL/GenBank/DDBJ databases">
        <authorList>
            <person name="Sun Q."/>
            <person name="Zhou Y."/>
        </authorList>
    </citation>
    <scope>NUCLEOTIDE SEQUENCE</scope>
    <source>
        <strain evidence="4">CGMCC 1.3617</strain>
    </source>
</reference>
<evidence type="ECO:0000256" key="1">
    <source>
        <dbReference type="ARBA" id="ARBA00022553"/>
    </source>
</evidence>
<dbReference type="Pfam" id="PF00072">
    <property type="entry name" value="Response_reg"/>
    <property type="match status" value="1"/>
</dbReference>
<keyword evidence="5" id="KW-1185">Reference proteome</keyword>
<dbReference type="InterPro" id="IPR001789">
    <property type="entry name" value="Sig_transdc_resp-reg_receiver"/>
</dbReference>
<dbReference type="RefSeq" id="WP_188967462.1">
    <property type="nucleotide sequence ID" value="NZ_BMKW01000006.1"/>
</dbReference>
<dbReference type="PANTHER" id="PTHR44591">
    <property type="entry name" value="STRESS RESPONSE REGULATOR PROTEIN 1"/>
    <property type="match status" value="1"/>
</dbReference>
<evidence type="ECO:0000313" key="5">
    <source>
        <dbReference type="Proteomes" id="UP000661507"/>
    </source>
</evidence>
<accession>A0A917KLP1</accession>
<dbReference type="GO" id="GO:0000160">
    <property type="term" value="P:phosphorelay signal transduction system"/>
    <property type="evidence" value="ECO:0007669"/>
    <property type="project" value="InterPro"/>
</dbReference>
<dbReference type="InterPro" id="IPR011006">
    <property type="entry name" value="CheY-like_superfamily"/>
</dbReference>
<organism evidence="4 5">
    <name type="scientific">Neoroseomonas lacus</name>
    <dbReference type="NCBI Taxonomy" id="287609"/>
    <lineage>
        <taxon>Bacteria</taxon>
        <taxon>Pseudomonadati</taxon>
        <taxon>Pseudomonadota</taxon>
        <taxon>Alphaproteobacteria</taxon>
        <taxon>Acetobacterales</taxon>
        <taxon>Acetobacteraceae</taxon>
        <taxon>Neoroseomonas</taxon>
    </lineage>
</organism>
<dbReference type="SUPFAM" id="SSF52172">
    <property type="entry name" value="CheY-like"/>
    <property type="match status" value="1"/>
</dbReference>
<dbReference type="Proteomes" id="UP000661507">
    <property type="component" value="Unassembled WGS sequence"/>
</dbReference>
<dbReference type="PROSITE" id="PS50110">
    <property type="entry name" value="RESPONSE_REGULATORY"/>
    <property type="match status" value="1"/>
</dbReference>
<protein>
    <submittedName>
        <fullName evidence="4">Response regulator</fullName>
    </submittedName>
</protein>
<gene>
    <name evidence="4" type="ORF">GCM10011320_25740</name>
</gene>
<dbReference type="EMBL" id="BMKW01000006">
    <property type="protein sequence ID" value="GGJ17203.1"/>
    <property type="molecule type" value="Genomic_DNA"/>
</dbReference>
<sequence length="138" mass="14699">MSHFAQIAIVDDDEAVRNALSSLLRSFGYETRGYGSALAFLDEEGHQNPACMILDVQMPGMDGPELQACLLSAGRRFPMIFMTAFPTEAIRRRVMEAGAKAYLSKPVDGNTIAHCVAAALIDGGSRDGSGHLADGHSA</sequence>
<dbReference type="PANTHER" id="PTHR44591:SF25">
    <property type="entry name" value="CHEMOTAXIS TWO-COMPONENT RESPONSE REGULATOR"/>
    <property type="match status" value="1"/>
</dbReference>
<feature type="modified residue" description="4-aspartylphosphate" evidence="2">
    <location>
        <position position="55"/>
    </location>
</feature>
<dbReference type="Gene3D" id="3.40.50.2300">
    <property type="match status" value="1"/>
</dbReference>
<dbReference type="SMART" id="SM00448">
    <property type="entry name" value="REC"/>
    <property type="match status" value="1"/>
</dbReference>
<name>A0A917KLP1_9PROT</name>
<keyword evidence="1 2" id="KW-0597">Phosphoprotein</keyword>
<feature type="domain" description="Response regulatory" evidence="3">
    <location>
        <begin position="6"/>
        <end position="120"/>
    </location>
</feature>
<evidence type="ECO:0000256" key="2">
    <source>
        <dbReference type="PROSITE-ProRule" id="PRU00169"/>
    </source>
</evidence>
<evidence type="ECO:0000313" key="4">
    <source>
        <dbReference type="EMBL" id="GGJ17203.1"/>
    </source>
</evidence>